<gene>
    <name evidence="1" type="ordered locus">SL003B_3464</name>
</gene>
<keyword evidence="2" id="KW-1185">Reference proteome</keyword>
<organism evidence="1 2">
    <name type="scientific">Polymorphum gilvum (strain LMG 25793 / CGMCC 1.9160 / SL003B-26A1)</name>
    <dbReference type="NCBI Taxonomy" id="991905"/>
    <lineage>
        <taxon>Bacteria</taxon>
        <taxon>Pseudomonadati</taxon>
        <taxon>Pseudomonadota</taxon>
        <taxon>Alphaproteobacteria</taxon>
        <taxon>Rhodobacterales</taxon>
        <taxon>Paracoccaceae</taxon>
        <taxon>Polymorphum</taxon>
    </lineage>
</organism>
<dbReference type="InterPro" id="IPR009050">
    <property type="entry name" value="Globin-like_sf"/>
</dbReference>
<dbReference type="InterPro" id="IPR012292">
    <property type="entry name" value="Globin/Proto"/>
</dbReference>
<sequence>MQTIEVRPAVQREPAHPSIDRKQISDLVETFYQHIRTNDRLGPVFEARIAGDWGPHLDKMKGFWASVLLKTGEYKGKPVPAHFRMKEVVTDDFRIWLDLFRATALEVFDDPEAAAIVIRQAEKIATSLWMAMLATPFDKAPNFLFGEAGAGR</sequence>
<proteinExistence type="predicted"/>
<dbReference type="Gene3D" id="1.10.490.10">
    <property type="entry name" value="Globins"/>
    <property type="match status" value="1"/>
</dbReference>
<evidence type="ECO:0000313" key="2">
    <source>
        <dbReference type="Proteomes" id="UP000008130"/>
    </source>
</evidence>
<dbReference type="eggNOG" id="COG2346">
    <property type="taxonomic scope" value="Bacteria"/>
</dbReference>
<protein>
    <submittedName>
        <fullName evidence="1">Sec-independent protein translocase protein tatc</fullName>
    </submittedName>
</protein>
<dbReference type="AlphaFoldDB" id="F2J051"/>
<dbReference type="GO" id="GO:0019825">
    <property type="term" value="F:oxygen binding"/>
    <property type="evidence" value="ECO:0007669"/>
    <property type="project" value="InterPro"/>
</dbReference>
<dbReference type="EMBL" id="CP002568">
    <property type="protein sequence ID" value="ADZ71886.1"/>
    <property type="molecule type" value="Genomic_DNA"/>
</dbReference>
<name>F2J051_POLGS</name>
<dbReference type="OrthoDB" id="25954at2"/>
<dbReference type="Proteomes" id="UP000008130">
    <property type="component" value="Chromosome"/>
</dbReference>
<evidence type="ECO:0000313" key="1">
    <source>
        <dbReference type="EMBL" id="ADZ71886.1"/>
    </source>
</evidence>
<dbReference type="KEGG" id="pgv:SL003B_3464"/>
<reference evidence="1 2" key="1">
    <citation type="journal article" date="2011" name="J. Bacteriol.">
        <title>Complete genome sequence of Polymorphum gilvum SL003B-26A1T, a crude oil-degrading bacterium from oil-polluted saline soil.</title>
        <authorList>
            <person name="Li S.G."/>
            <person name="Tang Y.Q."/>
            <person name="Nie Y."/>
            <person name="Cai M."/>
            <person name="Wu X.L."/>
        </authorList>
    </citation>
    <scope>NUCLEOTIDE SEQUENCE [LARGE SCALE GENOMIC DNA]</scope>
    <source>
        <strain evidence="2">LMG 25793 / CGMCC 1.9160 / SL003B-26A1</strain>
    </source>
</reference>
<dbReference type="STRING" id="991905.SL003B_3464"/>
<dbReference type="RefSeq" id="WP_013654195.1">
    <property type="nucleotide sequence ID" value="NC_015259.1"/>
</dbReference>
<dbReference type="SUPFAM" id="SSF46458">
    <property type="entry name" value="Globin-like"/>
    <property type="match status" value="1"/>
</dbReference>
<dbReference type="CDD" id="cd08916">
    <property type="entry name" value="TrHb3_P"/>
    <property type="match status" value="1"/>
</dbReference>
<accession>F2J051</accession>
<dbReference type="HOGENOM" id="CLU_104957_4_0_5"/>
<dbReference type="GO" id="GO:0020037">
    <property type="term" value="F:heme binding"/>
    <property type="evidence" value="ECO:0007669"/>
    <property type="project" value="InterPro"/>
</dbReference>